<dbReference type="EMBL" id="NBNE01000594">
    <property type="protein sequence ID" value="OWZ18396.1"/>
    <property type="molecule type" value="Genomic_DNA"/>
</dbReference>
<evidence type="ECO:0000313" key="6">
    <source>
        <dbReference type="Proteomes" id="UP000198211"/>
    </source>
</evidence>
<gene>
    <name evidence="5" type="ORF">PHMEG_0007524</name>
</gene>
<organism evidence="5 6">
    <name type="scientific">Phytophthora megakarya</name>
    <dbReference type="NCBI Taxonomy" id="4795"/>
    <lineage>
        <taxon>Eukaryota</taxon>
        <taxon>Sar</taxon>
        <taxon>Stramenopiles</taxon>
        <taxon>Oomycota</taxon>
        <taxon>Peronosporomycetes</taxon>
        <taxon>Peronosporales</taxon>
        <taxon>Peronosporaceae</taxon>
        <taxon>Phytophthora</taxon>
    </lineage>
</organism>
<dbReference type="GO" id="GO:0030527">
    <property type="term" value="F:structural constituent of chromatin"/>
    <property type="evidence" value="ECO:0007669"/>
    <property type="project" value="InterPro"/>
</dbReference>
<reference evidence="6" key="1">
    <citation type="submission" date="2017-03" db="EMBL/GenBank/DDBJ databases">
        <title>Phytopthora megakarya and P. palmivora, two closely related causual agents of cacao black pod achieved similar genome size and gene model numbers by different mechanisms.</title>
        <authorList>
            <person name="Ali S."/>
            <person name="Shao J."/>
            <person name="Larry D.J."/>
            <person name="Kronmiller B."/>
            <person name="Shen D."/>
            <person name="Strem M.D."/>
            <person name="Melnick R.L."/>
            <person name="Guiltinan M.J."/>
            <person name="Tyler B.M."/>
            <person name="Meinhardt L.W."/>
            <person name="Bailey B.A."/>
        </authorList>
    </citation>
    <scope>NUCLEOTIDE SEQUENCE [LARGE SCALE GENOMIC DNA]</scope>
    <source>
        <strain evidence="6">zdho120</strain>
    </source>
</reference>
<evidence type="ECO:0000256" key="3">
    <source>
        <dbReference type="ARBA" id="ARBA00023242"/>
    </source>
</evidence>
<dbReference type="GO" id="GO:0005634">
    <property type="term" value="C:nucleus"/>
    <property type="evidence" value="ECO:0007669"/>
    <property type="project" value="UniProtKB-SubCell"/>
</dbReference>
<accession>A0A225WL06</accession>
<keyword evidence="3" id="KW-0539">Nucleus</keyword>
<keyword evidence="6" id="KW-1185">Reference proteome</keyword>
<dbReference type="AlphaFoldDB" id="A0A225WL06"/>
<dbReference type="InterPro" id="IPR000164">
    <property type="entry name" value="Histone_H3/CENP-A"/>
</dbReference>
<evidence type="ECO:0000256" key="4">
    <source>
        <dbReference type="SAM" id="MobiDB-lite"/>
    </source>
</evidence>
<proteinExistence type="predicted"/>
<evidence type="ECO:0000256" key="1">
    <source>
        <dbReference type="ARBA" id="ARBA00004123"/>
    </source>
</evidence>
<feature type="region of interest" description="Disordered" evidence="4">
    <location>
        <begin position="1"/>
        <end position="27"/>
    </location>
</feature>
<evidence type="ECO:0000313" key="5">
    <source>
        <dbReference type="EMBL" id="OWZ18396.1"/>
    </source>
</evidence>
<protein>
    <submittedName>
        <fullName evidence="5">Uncharacterized protein</fullName>
    </submittedName>
</protein>
<comment type="subcellular location">
    <subcellularLocation>
        <location evidence="1">Nucleus</location>
    </subcellularLocation>
</comment>
<dbReference type="Proteomes" id="UP000198211">
    <property type="component" value="Unassembled WGS sequence"/>
</dbReference>
<sequence>MARTKQNAGRSTGGKTPRKQLAGKAQRKYVERTTRDGNYVTTLRTWDVAKIVDRRAGDRWKASNVRDLDSFCVDDEAGQRLIAASTKGRCMFEALKVAASLAGRPDIVTDADIDAFAVETLEKFGIDIDKGTTWEVFLVFLRRLRDAGRDFIFRAISLDNFAPCGYCGVPALKKANLLDDIYLVAAYNPQFVGHCFVMKVDGQQRTVHDKGECMTVEKAEWVNFIAFIRPFIVYK</sequence>
<dbReference type="GO" id="GO:0003677">
    <property type="term" value="F:DNA binding"/>
    <property type="evidence" value="ECO:0007669"/>
    <property type="project" value="UniProtKB-KW"/>
</dbReference>
<evidence type="ECO:0000256" key="2">
    <source>
        <dbReference type="ARBA" id="ARBA00023125"/>
    </source>
</evidence>
<dbReference type="PRINTS" id="PR00622">
    <property type="entry name" value="HISTONEH3"/>
</dbReference>
<feature type="compositionally biased region" description="Polar residues" evidence="4">
    <location>
        <begin position="1"/>
        <end position="14"/>
    </location>
</feature>
<keyword evidence="2" id="KW-0238">DNA-binding</keyword>
<dbReference type="GO" id="GO:0000786">
    <property type="term" value="C:nucleosome"/>
    <property type="evidence" value="ECO:0007669"/>
    <property type="project" value="InterPro"/>
</dbReference>
<name>A0A225WL06_9STRA</name>
<comment type="caution">
    <text evidence="5">The sequence shown here is derived from an EMBL/GenBank/DDBJ whole genome shotgun (WGS) entry which is preliminary data.</text>
</comment>
<dbReference type="OrthoDB" id="115201at2759"/>